<proteinExistence type="predicted"/>
<dbReference type="EMBL" id="PXYI01000004">
    <property type="protein sequence ID" value="PSJ39355.1"/>
    <property type="molecule type" value="Genomic_DNA"/>
</dbReference>
<protein>
    <recommendedName>
        <fullName evidence="4">DUF4350 domain-containing protein</fullName>
    </recommendedName>
</protein>
<reference evidence="2 3" key="1">
    <citation type="submission" date="2018-03" db="EMBL/GenBank/DDBJ databases">
        <title>The draft genome of Sphingosinicella sp. GL-C-18.</title>
        <authorList>
            <person name="Liu L."/>
            <person name="Li L."/>
            <person name="Liang L."/>
            <person name="Zhang X."/>
            <person name="Wang T."/>
        </authorList>
    </citation>
    <scope>NUCLEOTIDE SEQUENCE [LARGE SCALE GENOMIC DNA]</scope>
    <source>
        <strain evidence="2 3">GL-C-18</strain>
    </source>
</reference>
<feature type="transmembrane region" description="Helical" evidence="1">
    <location>
        <begin position="257"/>
        <end position="277"/>
    </location>
</feature>
<accession>A0A2P7QN16</accession>
<comment type="caution">
    <text evidence="2">The sequence shown here is derived from an EMBL/GenBank/DDBJ whole genome shotgun (WGS) entry which is preliminary data.</text>
</comment>
<name>A0A2P7QN16_9SPHN</name>
<keyword evidence="1" id="KW-1133">Transmembrane helix</keyword>
<evidence type="ECO:0000313" key="3">
    <source>
        <dbReference type="Proteomes" id="UP000241167"/>
    </source>
</evidence>
<dbReference type="AlphaFoldDB" id="A0A2P7QN16"/>
<dbReference type="Proteomes" id="UP000241167">
    <property type="component" value="Unassembled WGS sequence"/>
</dbReference>
<evidence type="ECO:0000313" key="2">
    <source>
        <dbReference type="EMBL" id="PSJ39355.1"/>
    </source>
</evidence>
<evidence type="ECO:0000256" key="1">
    <source>
        <dbReference type="SAM" id="Phobius"/>
    </source>
</evidence>
<evidence type="ECO:0008006" key="4">
    <source>
        <dbReference type="Google" id="ProtNLM"/>
    </source>
</evidence>
<keyword evidence="1" id="KW-0812">Transmembrane</keyword>
<keyword evidence="3" id="KW-1185">Reference proteome</keyword>
<organism evidence="2 3">
    <name type="scientific">Allosphingosinicella deserti</name>
    <dbReference type="NCBI Taxonomy" id="2116704"/>
    <lineage>
        <taxon>Bacteria</taxon>
        <taxon>Pseudomonadati</taxon>
        <taxon>Pseudomonadota</taxon>
        <taxon>Alphaproteobacteria</taxon>
        <taxon>Sphingomonadales</taxon>
        <taxon>Sphingomonadaceae</taxon>
        <taxon>Allosphingosinicella</taxon>
    </lineage>
</organism>
<gene>
    <name evidence="2" type="ORF">C7I55_12070</name>
</gene>
<sequence>MVAALITAGLVAFALFMVLTAYAGDLRNSRDGRAHALSASAVGFKGVVQLITLGDGEVELARSIDMLDTEDLVVIAAEPDTTNEALEAVLEKRTAKPTLVVLPKWQVVPDLQHPGWVKGAGTLPSFLVERMLDDEPGFKIAQKPSSGGARGEGFMPDFRAPLPAMVQTIGGDDLQPLVTTRSGAILLGRVGDAPLYVLAEPDLLNNQAMRDPARAKAALTLLDALNATEAEGIVFDLTLNGFARKPSALKLAFEQPFLPLTLALVVAALLAGLHGAFRFGPAAQDKRAVAFGKSALVENSATLLRIARREHSAGAAYAELIRESAARDSGAHLALRDGELDAYLDRLSPHDQPTFSTLAEEARNSEDRSRLLAAARALFRWKKDLIT</sequence>
<keyword evidence="1" id="KW-0472">Membrane</keyword>